<gene>
    <name evidence="3" type="ORF">PCOR1329_LOCUS7589</name>
</gene>
<protein>
    <submittedName>
        <fullName evidence="3">Uncharacterized protein</fullName>
    </submittedName>
</protein>
<feature type="compositionally biased region" description="Polar residues" evidence="1">
    <location>
        <begin position="84"/>
        <end position="94"/>
    </location>
</feature>
<proteinExistence type="predicted"/>
<keyword evidence="2" id="KW-0732">Signal</keyword>
<feature type="non-terminal residue" evidence="3">
    <location>
        <position position="1"/>
    </location>
</feature>
<feature type="signal peptide" evidence="2">
    <location>
        <begin position="1"/>
        <end position="32"/>
    </location>
</feature>
<feature type="region of interest" description="Disordered" evidence="1">
    <location>
        <begin position="33"/>
        <end position="96"/>
    </location>
</feature>
<evidence type="ECO:0000256" key="1">
    <source>
        <dbReference type="SAM" id="MobiDB-lite"/>
    </source>
</evidence>
<feature type="chain" id="PRO_5047200108" evidence="2">
    <location>
        <begin position="33"/>
        <end position="212"/>
    </location>
</feature>
<feature type="compositionally biased region" description="Basic residues" evidence="1">
    <location>
        <begin position="71"/>
        <end position="81"/>
    </location>
</feature>
<evidence type="ECO:0000313" key="3">
    <source>
        <dbReference type="EMBL" id="CAK0798976.1"/>
    </source>
</evidence>
<accession>A0ABN9Q038</accession>
<evidence type="ECO:0000256" key="2">
    <source>
        <dbReference type="SAM" id="SignalP"/>
    </source>
</evidence>
<sequence>SEVSPRSCSDVRRKVRLHLLTVLASLGLLSFAEDVGPESEIQEEEEDEEEEEEEEYEEKEEEKEEEENAALRRHAAPRTRQAHAATTSAWTSGNAVDRSALKDRDFSMAQSVRCRPVPGRQQLSALNAPTRRPFSLEGSRLVDGAAFDASQVRAASSFQCRTPALASPRRADAARQPAVLERRGGLLQFGRRRVWRPPRLASVQNERLKLWP</sequence>
<name>A0ABN9Q038_9DINO</name>
<comment type="caution">
    <text evidence="3">The sequence shown here is derived from an EMBL/GenBank/DDBJ whole genome shotgun (WGS) entry which is preliminary data.</text>
</comment>
<evidence type="ECO:0000313" key="4">
    <source>
        <dbReference type="Proteomes" id="UP001189429"/>
    </source>
</evidence>
<dbReference type="EMBL" id="CAUYUJ010002059">
    <property type="protein sequence ID" value="CAK0798976.1"/>
    <property type="molecule type" value="Genomic_DNA"/>
</dbReference>
<feature type="compositionally biased region" description="Acidic residues" evidence="1">
    <location>
        <begin position="35"/>
        <end position="68"/>
    </location>
</feature>
<dbReference type="Proteomes" id="UP001189429">
    <property type="component" value="Unassembled WGS sequence"/>
</dbReference>
<keyword evidence="4" id="KW-1185">Reference proteome</keyword>
<reference evidence="3" key="1">
    <citation type="submission" date="2023-10" db="EMBL/GenBank/DDBJ databases">
        <authorList>
            <person name="Chen Y."/>
            <person name="Shah S."/>
            <person name="Dougan E. K."/>
            <person name="Thang M."/>
            <person name="Chan C."/>
        </authorList>
    </citation>
    <scope>NUCLEOTIDE SEQUENCE [LARGE SCALE GENOMIC DNA]</scope>
</reference>
<organism evidence="3 4">
    <name type="scientific">Prorocentrum cordatum</name>
    <dbReference type="NCBI Taxonomy" id="2364126"/>
    <lineage>
        <taxon>Eukaryota</taxon>
        <taxon>Sar</taxon>
        <taxon>Alveolata</taxon>
        <taxon>Dinophyceae</taxon>
        <taxon>Prorocentrales</taxon>
        <taxon>Prorocentraceae</taxon>
        <taxon>Prorocentrum</taxon>
    </lineage>
</organism>